<dbReference type="GO" id="GO:0016020">
    <property type="term" value="C:membrane"/>
    <property type="evidence" value="ECO:0007669"/>
    <property type="project" value="TreeGrafter"/>
</dbReference>
<dbReference type="AlphaFoldDB" id="A0A450XIE0"/>
<organism evidence="3">
    <name type="scientific">Candidatus Kentrum sp. MB</name>
    <dbReference type="NCBI Taxonomy" id="2138164"/>
    <lineage>
        <taxon>Bacteria</taxon>
        <taxon>Pseudomonadati</taxon>
        <taxon>Pseudomonadota</taxon>
        <taxon>Gammaproteobacteria</taxon>
        <taxon>Candidatus Kentrum</taxon>
    </lineage>
</organism>
<evidence type="ECO:0000259" key="2">
    <source>
        <dbReference type="Pfam" id="PF00561"/>
    </source>
</evidence>
<dbReference type="SUPFAM" id="SSF53474">
    <property type="entry name" value="alpha/beta-Hydrolases"/>
    <property type="match status" value="1"/>
</dbReference>
<dbReference type="Gene3D" id="3.40.50.1820">
    <property type="entry name" value="alpha/beta hydrolase"/>
    <property type="match status" value="1"/>
</dbReference>
<name>A0A450XIE0_9GAMM</name>
<keyword evidence="1" id="KW-0378">Hydrolase</keyword>
<dbReference type="EMBL" id="CAADFO010000045">
    <property type="protein sequence ID" value="VFK29072.1"/>
    <property type="molecule type" value="Genomic_DNA"/>
</dbReference>
<dbReference type="InterPro" id="IPR050266">
    <property type="entry name" value="AB_hydrolase_sf"/>
</dbReference>
<dbReference type="Pfam" id="PF00561">
    <property type="entry name" value="Abhydrolase_1"/>
    <property type="match status" value="1"/>
</dbReference>
<dbReference type="PRINTS" id="PR00111">
    <property type="entry name" value="ABHYDROLASE"/>
</dbReference>
<dbReference type="PANTHER" id="PTHR43798:SF31">
    <property type="entry name" value="AB HYDROLASE SUPERFAMILY PROTEIN YCLE"/>
    <property type="match status" value="1"/>
</dbReference>
<evidence type="ECO:0000313" key="3">
    <source>
        <dbReference type="EMBL" id="VFK29072.1"/>
    </source>
</evidence>
<dbReference type="InterPro" id="IPR029058">
    <property type="entry name" value="AB_hydrolase_fold"/>
</dbReference>
<evidence type="ECO:0000256" key="1">
    <source>
        <dbReference type="ARBA" id="ARBA00022801"/>
    </source>
</evidence>
<dbReference type="GO" id="GO:0016787">
    <property type="term" value="F:hydrolase activity"/>
    <property type="evidence" value="ECO:0007669"/>
    <property type="project" value="UniProtKB-KW"/>
</dbReference>
<proteinExistence type="predicted"/>
<dbReference type="PANTHER" id="PTHR43798">
    <property type="entry name" value="MONOACYLGLYCEROL LIPASE"/>
    <property type="match status" value="1"/>
</dbReference>
<sequence length="288" mass="32817">MWNFSERHFMGLGPHGFHRVVYYEWGDPKNDRVLLCVHGMTRNGRDFDYFADAMAKHYRVICPDIPGRGKSDWLNTTEDYDYPLYCADMAALIARLGVDTVDWVGTSMGGMIGIVIASMPNTPIRQLVLNDVGPFISKAALKRIAEHVGADPRFDSPEEFERYVRKINVTFGNLTEEQWKHVARFYSRPMEDGRLGMNYDPKISWPLKKEPLEDVDLFPIYQAVRCPTLLLRGMESDVLLAKTAHEMQNCGPKAKLIEFEGIGHVPTLMSADQIDVVRDWLLSDKSDG</sequence>
<feature type="domain" description="AB hydrolase-1" evidence="2">
    <location>
        <begin position="33"/>
        <end position="265"/>
    </location>
</feature>
<reference evidence="3" key="1">
    <citation type="submission" date="2019-02" db="EMBL/GenBank/DDBJ databases">
        <authorList>
            <person name="Gruber-Vodicka R. H."/>
            <person name="Seah K. B. B."/>
        </authorList>
    </citation>
    <scope>NUCLEOTIDE SEQUENCE</scope>
    <source>
        <strain evidence="3">BECK_BZ197</strain>
    </source>
</reference>
<gene>
    <name evidence="3" type="ORF">BECKMB1821G_GA0114241_10452</name>
</gene>
<dbReference type="InterPro" id="IPR000073">
    <property type="entry name" value="AB_hydrolase_1"/>
</dbReference>
<protein>
    <submittedName>
        <fullName evidence="3">Pimeloyl-ACP methyl ester carboxylesterase</fullName>
    </submittedName>
</protein>
<accession>A0A450XIE0</accession>